<dbReference type="GO" id="GO:0007168">
    <property type="term" value="P:receptor guanylyl cyclase signaling pathway"/>
    <property type="evidence" value="ECO:0007669"/>
    <property type="project" value="TreeGrafter"/>
</dbReference>
<dbReference type="PROSITE" id="PS50125">
    <property type="entry name" value="GUANYLATE_CYCLASE_2"/>
    <property type="match status" value="1"/>
</dbReference>
<accession>A0A9X6NL06</accession>
<sequence>MTTSLQLQQYPNLTVLTIPDFVLPPRGTFSRLLGYFSRSGWDQADSMSKTHITMSLTNTKSKKMEDIQTMTAVGMKRHYRTRCHNWTEVKLQRIRFLCSTEYIRFFSILLLFITLLAMALEFIFVLVDFEYSWVQIKRDRDELLDDHCQRMLTLHYLGVKVREDVFNSSDPFAFEARIDRDIIINSTSTTTSGAVPGNGPENGTHLDSLGSFSSSVPVSWLADCSGSPEECLSASFCAVCSLSSSSSSSSSSSTTPALTAGSREARVEGLLASFSSLSQMLHVNATSSLVEPSVSSSSGSADGVTLFWTSVLLYFQRDFTDRNQSVTLLSSSSSKDAHLWSSSMDARRGACFHFYQDWLEAFRNMLDHLSGLVTARSAALLGNVSNGNDGLHKARPDDAITNHTYKLLILLLADTENKERLLLTCQLEEIEREKLAASSSVFRIVVLCCILLASLPVLYHLNWRRVDRETRALRKQLEESQESKKVVAENQRRAEELLFLLYPEAVARALLKNVPILPETFESVTVYFSDIVGFTRISASSSPGEVVNLLNTLYTKFDERIDIYDVYKVSTGV</sequence>
<keyword evidence="3" id="KW-0547">Nucleotide-binding</keyword>
<dbReference type="InterPro" id="IPR029787">
    <property type="entry name" value="Nucleotide_cyclase"/>
</dbReference>
<feature type="domain" description="Guanylate cyclase" evidence="9">
    <location>
        <begin position="525"/>
        <end position="571"/>
    </location>
</feature>
<evidence type="ECO:0000313" key="11">
    <source>
        <dbReference type="Proteomes" id="UP000192578"/>
    </source>
</evidence>
<feature type="transmembrane region" description="Helical" evidence="8">
    <location>
        <begin position="102"/>
        <end position="127"/>
    </location>
</feature>
<evidence type="ECO:0000256" key="1">
    <source>
        <dbReference type="ARBA" id="ARBA00004370"/>
    </source>
</evidence>
<dbReference type="GO" id="GO:0005886">
    <property type="term" value="C:plasma membrane"/>
    <property type="evidence" value="ECO:0007669"/>
    <property type="project" value="TreeGrafter"/>
</dbReference>
<evidence type="ECO:0000313" key="10">
    <source>
        <dbReference type="EMBL" id="OWA54793.1"/>
    </source>
</evidence>
<dbReference type="Gene3D" id="3.30.70.1230">
    <property type="entry name" value="Nucleotide cyclase"/>
    <property type="match status" value="1"/>
</dbReference>
<keyword evidence="11" id="KW-1185">Reference proteome</keyword>
<dbReference type="GO" id="GO:0035556">
    <property type="term" value="P:intracellular signal transduction"/>
    <property type="evidence" value="ECO:0007669"/>
    <property type="project" value="InterPro"/>
</dbReference>
<dbReference type="Proteomes" id="UP000192578">
    <property type="component" value="Unassembled WGS sequence"/>
</dbReference>
<dbReference type="OrthoDB" id="10584208at2759"/>
<comment type="caution">
    <text evidence="10">The sequence shown here is derived from an EMBL/GenBank/DDBJ whole genome shotgun (WGS) entry which is preliminary data.</text>
</comment>
<dbReference type="EMBL" id="MTYJ01000460">
    <property type="protein sequence ID" value="OWA54793.1"/>
    <property type="molecule type" value="Genomic_DNA"/>
</dbReference>
<keyword evidence="10" id="KW-0675">Receptor</keyword>
<comment type="subcellular location">
    <subcellularLocation>
        <location evidence="1">Membrane</location>
    </subcellularLocation>
</comment>
<dbReference type="InterPro" id="IPR050401">
    <property type="entry name" value="Cyclic_nucleotide_synthase"/>
</dbReference>
<evidence type="ECO:0000259" key="9">
    <source>
        <dbReference type="PROSITE" id="PS50125"/>
    </source>
</evidence>
<protein>
    <submittedName>
        <fullName evidence="10">Speract receptor</fullName>
    </submittedName>
</protein>
<dbReference type="PANTHER" id="PTHR11920:SF335">
    <property type="entry name" value="GUANYLATE CYCLASE"/>
    <property type="match status" value="1"/>
</dbReference>
<organism evidence="10 11">
    <name type="scientific">Hypsibius exemplaris</name>
    <name type="common">Freshwater tardigrade</name>
    <dbReference type="NCBI Taxonomy" id="2072580"/>
    <lineage>
        <taxon>Eukaryota</taxon>
        <taxon>Metazoa</taxon>
        <taxon>Ecdysozoa</taxon>
        <taxon>Tardigrada</taxon>
        <taxon>Eutardigrada</taxon>
        <taxon>Parachela</taxon>
        <taxon>Hypsibioidea</taxon>
        <taxon>Hypsibiidae</taxon>
        <taxon>Hypsibius</taxon>
    </lineage>
</organism>
<dbReference type="Pfam" id="PF00211">
    <property type="entry name" value="Guanylate_cyc"/>
    <property type="match status" value="1"/>
</dbReference>
<dbReference type="GO" id="GO:0001653">
    <property type="term" value="F:peptide receptor activity"/>
    <property type="evidence" value="ECO:0007669"/>
    <property type="project" value="TreeGrafter"/>
</dbReference>
<dbReference type="GO" id="GO:0004016">
    <property type="term" value="F:adenylate cyclase activity"/>
    <property type="evidence" value="ECO:0007669"/>
    <property type="project" value="TreeGrafter"/>
</dbReference>
<dbReference type="GO" id="GO:0004383">
    <property type="term" value="F:guanylate cyclase activity"/>
    <property type="evidence" value="ECO:0007669"/>
    <property type="project" value="TreeGrafter"/>
</dbReference>
<evidence type="ECO:0000256" key="2">
    <source>
        <dbReference type="ARBA" id="ARBA00022692"/>
    </source>
</evidence>
<keyword evidence="4 8" id="KW-1133">Transmembrane helix</keyword>
<keyword evidence="7" id="KW-0456">Lyase</keyword>
<gene>
    <name evidence="10" type="ORF">BV898_19187</name>
</gene>
<proteinExistence type="predicted"/>
<dbReference type="AlphaFoldDB" id="A0A9X6NL06"/>
<dbReference type="PANTHER" id="PTHR11920">
    <property type="entry name" value="GUANYLYL CYCLASE"/>
    <property type="match status" value="1"/>
</dbReference>
<evidence type="ECO:0000256" key="7">
    <source>
        <dbReference type="ARBA" id="ARBA00023239"/>
    </source>
</evidence>
<evidence type="ECO:0000256" key="3">
    <source>
        <dbReference type="ARBA" id="ARBA00022741"/>
    </source>
</evidence>
<keyword evidence="6" id="KW-0325">Glycoprotein</keyword>
<evidence type="ECO:0000256" key="8">
    <source>
        <dbReference type="SAM" id="Phobius"/>
    </source>
</evidence>
<reference evidence="11" key="1">
    <citation type="submission" date="2017-01" db="EMBL/GenBank/DDBJ databases">
        <title>Comparative genomics of anhydrobiosis in the tardigrade Hypsibius dujardini.</title>
        <authorList>
            <person name="Yoshida Y."/>
            <person name="Koutsovoulos G."/>
            <person name="Laetsch D."/>
            <person name="Stevens L."/>
            <person name="Kumar S."/>
            <person name="Horikawa D."/>
            <person name="Ishino K."/>
            <person name="Komine S."/>
            <person name="Tomita M."/>
            <person name="Blaxter M."/>
            <person name="Arakawa K."/>
        </authorList>
    </citation>
    <scope>NUCLEOTIDE SEQUENCE [LARGE SCALE GENOMIC DNA]</scope>
    <source>
        <strain evidence="11">Z151</strain>
    </source>
</reference>
<dbReference type="InterPro" id="IPR001054">
    <property type="entry name" value="A/G_cyclase"/>
</dbReference>
<evidence type="ECO:0000256" key="5">
    <source>
        <dbReference type="ARBA" id="ARBA00023136"/>
    </source>
</evidence>
<name>A0A9X6NL06_HYPEX</name>
<feature type="transmembrane region" description="Helical" evidence="8">
    <location>
        <begin position="441"/>
        <end position="461"/>
    </location>
</feature>
<evidence type="ECO:0000256" key="4">
    <source>
        <dbReference type="ARBA" id="ARBA00022989"/>
    </source>
</evidence>
<dbReference type="SUPFAM" id="SSF55073">
    <property type="entry name" value="Nucleotide cyclase"/>
    <property type="match status" value="1"/>
</dbReference>
<evidence type="ECO:0000256" key="6">
    <source>
        <dbReference type="ARBA" id="ARBA00023180"/>
    </source>
</evidence>
<keyword evidence="5 8" id="KW-0472">Membrane</keyword>
<dbReference type="GO" id="GO:0000166">
    <property type="term" value="F:nucleotide binding"/>
    <property type="evidence" value="ECO:0007669"/>
    <property type="project" value="UniProtKB-KW"/>
</dbReference>
<keyword evidence="2 8" id="KW-0812">Transmembrane</keyword>